<dbReference type="AlphaFoldDB" id="A0A4P9YUY5"/>
<feature type="region of interest" description="Disordered" evidence="1">
    <location>
        <begin position="1"/>
        <end position="20"/>
    </location>
</feature>
<organism evidence="2 3">
    <name type="scientific">Syncephalis pseudoplumigaleata</name>
    <dbReference type="NCBI Taxonomy" id="1712513"/>
    <lineage>
        <taxon>Eukaryota</taxon>
        <taxon>Fungi</taxon>
        <taxon>Fungi incertae sedis</taxon>
        <taxon>Zoopagomycota</taxon>
        <taxon>Zoopagomycotina</taxon>
        <taxon>Zoopagomycetes</taxon>
        <taxon>Zoopagales</taxon>
        <taxon>Piptocephalidaceae</taxon>
        <taxon>Syncephalis</taxon>
    </lineage>
</organism>
<evidence type="ECO:0000313" key="3">
    <source>
        <dbReference type="Proteomes" id="UP000278143"/>
    </source>
</evidence>
<reference evidence="3" key="1">
    <citation type="journal article" date="2018" name="Nat. Microbiol.">
        <title>Leveraging single-cell genomics to expand the fungal tree of life.</title>
        <authorList>
            <person name="Ahrendt S.R."/>
            <person name="Quandt C.A."/>
            <person name="Ciobanu D."/>
            <person name="Clum A."/>
            <person name="Salamov A."/>
            <person name="Andreopoulos B."/>
            <person name="Cheng J.F."/>
            <person name="Woyke T."/>
            <person name="Pelin A."/>
            <person name="Henrissat B."/>
            <person name="Reynolds N.K."/>
            <person name="Benny G.L."/>
            <person name="Smith M.E."/>
            <person name="James T.Y."/>
            <person name="Grigoriev I.V."/>
        </authorList>
    </citation>
    <scope>NUCLEOTIDE SEQUENCE [LARGE SCALE GENOMIC DNA]</scope>
    <source>
        <strain evidence="3">Benny S71-1</strain>
    </source>
</reference>
<accession>A0A4P9YUY5</accession>
<dbReference type="EMBL" id="KZ990635">
    <property type="protein sequence ID" value="RKP23853.1"/>
    <property type="molecule type" value="Genomic_DNA"/>
</dbReference>
<protein>
    <submittedName>
        <fullName evidence="2">Uncharacterized protein</fullName>
    </submittedName>
</protein>
<name>A0A4P9YUY5_9FUNG</name>
<gene>
    <name evidence="2" type="ORF">SYNPS1DRAFT_30384</name>
</gene>
<feature type="region of interest" description="Disordered" evidence="1">
    <location>
        <begin position="31"/>
        <end position="110"/>
    </location>
</feature>
<sequence>MSSHLIGNHPDGRGGGGYTATDLYEPVMDLFSDTRTPGHDDVTTEWPHLLGHKQSASGRRARQQQHAHVADRTADRDEDQSSATMTSQHDGREAQQQQQQHHYNLDVISGVRDEVPDADAQLGSSTTSADVPQHRKDSMHALFDRIRHFFRR</sequence>
<proteinExistence type="predicted"/>
<keyword evidence="3" id="KW-1185">Reference proteome</keyword>
<dbReference type="OrthoDB" id="10550275at2759"/>
<evidence type="ECO:0000313" key="2">
    <source>
        <dbReference type="EMBL" id="RKP23853.1"/>
    </source>
</evidence>
<evidence type="ECO:0000256" key="1">
    <source>
        <dbReference type="SAM" id="MobiDB-lite"/>
    </source>
</evidence>
<dbReference type="Proteomes" id="UP000278143">
    <property type="component" value="Unassembled WGS sequence"/>
</dbReference>